<dbReference type="SUPFAM" id="SSF53597">
    <property type="entry name" value="Dihydrofolate reductase-like"/>
    <property type="match status" value="1"/>
</dbReference>
<dbReference type="EMBL" id="JACIDO010000003">
    <property type="protein sequence ID" value="MBB3935704.1"/>
    <property type="molecule type" value="Genomic_DNA"/>
</dbReference>
<dbReference type="PANTHER" id="PTHR38011:SF7">
    <property type="entry name" value="2,5-DIAMINO-6-RIBOSYLAMINO-4(3H)-PYRIMIDINONE 5'-PHOSPHATE REDUCTASE"/>
    <property type="match status" value="1"/>
</dbReference>
<dbReference type="Pfam" id="PF01872">
    <property type="entry name" value="RibD_C"/>
    <property type="match status" value="1"/>
</dbReference>
<dbReference type="OrthoDB" id="2313602at2"/>
<evidence type="ECO:0000256" key="3">
    <source>
        <dbReference type="ARBA" id="ARBA00023002"/>
    </source>
</evidence>
<dbReference type="Gene3D" id="3.40.430.10">
    <property type="entry name" value="Dihydrofolate Reductase, subunit A"/>
    <property type="match status" value="1"/>
</dbReference>
<name>A0A7W6BPH3_9HYPH</name>
<evidence type="ECO:0000256" key="2">
    <source>
        <dbReference type="ARBA" id="ARBA00022857"/>
    </source>
</evidence>
<protein>
    <submittedName>
        <fullName evidence="5">Riboflavin-specific deaminase-like protein</fullName>
    </submittedName>
</protein>
<keyword evidence="2" id="KW-0521">NADP</keyword>
<organism evidence="5 6">
    <name type="scientific">Aureimonas phyllosphaerae</name>
    <dbReference type="NCBI Taxonomy" id="1166078"/>
    <lineage>
        <taxon>Bacteria</taxon>
        <taxon>Pseudomonadati</taxon>
        <taxon>Pseudomonadota</taxon>
        <taxon>Alphaproteobacteria</taxon>
        <taxon>Hyphomicrobiales</taxon>
        <taxon>Aurantimonadaceae</taxon>
        <taxon>Aureimonas</taxon>
    </lineage>
</organism>
<dbReference type="GO" id="GO:0008703">
    <property type="term" value="F:5-amino-6-(5-phosphoribosylamino)uracil reductase activity"/>
    <property type="evidence" value="ECO:0007669"/>
    <property type="project" value="InterPro"/>
</dbReference>
<dbReference type="InterPro" id="IPR050765">
    <property type="entry name" value="Riboflavin_Biosynth_HTPR"/>
</dbReference>
<dbReference type="GO" id="GO:0009231">
    <property type="term" value="P:riboflavin biosynthetic process"/>
    <property type="evidence" value="ECO:0007669"/>
    <property type="project" value="InterPro"/>
</dbReference>
<feature type="domain" description="Bacterial bifunctional deaminase-reductase C-terminal" evidence="4">
    <location>
        <begin position="46"/>
        <end position="217"/>
    </location>
</feature>
<evidence type="ECO:0000256" key="1">
    <source>
        <dbReference type="ARBA" id="ARBA00005104"/>
    </source>
</evidence>
<keyword evidence="6" id="KW-1185">Reference proteome</keyword>
<dbReference type="InterPro" id="IPR024072">
    <property type="entry name" value="DHFR-like_dom_sf"/>
</dbReference>
<evidence type="ECO:0000313" key="5">
    <source>
        <dbReference type="EMBL" id="MBB3935704.1"/>
    </source>
</evidence>
<sequence length="252" mass="26425">MIVARLSDEAWAALLALRSGEATAFDPGDDPAWAIYEPLARRRGGRFVLAQVGQSLDGRVATVDGDAAPISGPDGFVHLHRLRALADAVVVGAGCVVADDPRLTVREVKGPSPVRVVIDPNGRVPLDARCLSEAGRTILVRAEGSMAPTAVETIHLPPAGDGRLCAIALLAALSERGLHHVLVEGGAATIRNFLEAEVVDRLHICVAPLIIGSGAPGLSLAPISRLTEALRPKTRTVALGSDVLFDCAFERR</sequence>
<comment type="caution">
    <text evidence="5">The sequence shown here is derived from an EMBL/GenBank/DDBJ whole genome shotgun (WGS) entry which is preliminary data.</text>
</comment>
<proteinExistence type="predicted"/>
<keyword evidence="3" id="KW-0560">Oxidoreductase</keyword>
<comment type="pathway">
    <text evidence="1">Cofactor biosynthesis; riboflavin biosynthesis.</text>
</comment>
<evidence type="ECO:0000313" key="6">
    <source>
        <dbReference type="Proteomes" id="UP000531216"/>
    </source>
</evidence>
<dbReference type="PANTHER" id="PTHR38011">
    <property type="entry name" value="DIHYDROFOLATE REDUCTASE FAMILY PROTEIN (AFU_ORTHOLOGUE AFUA_8G06820)"/>
    <property type="match status" value="1"/>
</dbReference>
<accession>A0A7W6BPH3</accession>
<dbReference type="Proteomes" id="UP000531216">
    <property type="component" value="Unassembled WGS sequence"/>
</dbReference>
<reference evidence="5 6" key="1">
    <citation type="submission" date="2020-08" db="EMBL/GenBank/DDBJ databases">
        <title>Genomic Encyclopedia of Type Strains, Phase IV (KMG-IV): sequencing the most valuable type-strain genomes for metagenomic binning, comparative biology and taxonomic classification.</title>
        <authorList>
            <person name="Goeker M."/>
        </authorList>
    </citation>
    <scope>NUCLEOTIDE SEQUENCE [LARGE SCALE GENOMIC DNA]</scope>
    <source>
        <strain evidence="5 6">DSM 25024</strain>
    </source>
</reference>
<dbReference type="RefSeq" id="WP_090960813.1">
    <property type="nucleotide sequence ID" value="NZ_FOOA01000003.1"/>
</dbReference>
<dbReference type="AlphaFoldDB" id="A0A7W6BPH3"/>
<gene>
    <name evidence="5" type="ORF">GGR05_001848</name>
</gene>
<evidence type="ECO:0000259" key="4">
    <source>
        <dbReference type="Pfam" id="PF01872"/>
    </source>
</evidence>
<dbReference type="InterPro" id="IPR002734">
    <property type="entry name" value="RibDG_C"/>
</dbReference>